<comment type="caution">
    <text evidence="2">The sequence shown here is derived from an EMBL/GenBank/DDBJ whole genome shotgun (WGS) entry which is preliminary data.</text>
</comment>
<protein>
    <submittedName>
        <fullName evidence="2">Zinc finger protein 811</fullName>
    </submittedName>
</protein>
<evidence type="ECO:0000313" key="3">
    <source>
        <dbReference type="Proteomes" id="UP001623349"/>
    </source>
</evidence>
<feature type="compositionally biased region" description="Basic and acidic residues" evidence="1">
    <location>
        <begin position="100"/>
        <end position="118"/>
    </location>
</feature>
<name>A0ABQ0FNT5_APOSI</name>
<reference evidence="2 3" key="1">
    <citation type="submission" date="2024-08" db="EMBL/GenBank/DDBJ databases">
        <title>The draft genome of Apodemus speciosus.</title>
        <authorList>
            <person name="Nabeshima K."/>
            <person name="Suzuki S."/>
            <person name="Onuma M."/>
        </authorList>
    </citation>
    <scope>NUCLEOTIDE SEQUENCE [LARGE SCALE GENOMIC DNA]</scope>
    <source>
        <strain evidence="2">IB14-021</strain>
    </source>
</reference>
<accession>A0ABQ0FNT5</accession>
<dbReference type="Proteomes" id="UP001623349">
    <property type="component" value="Unassembled WGS sequence"/>
</dbReference>
<feature type="compositionally biased region" description="Basic and acidic residues" evidence="1">
    <location>
        <begin position="146"/>
        <end position="158"/>
    </location>
</feature>
<keyword evidence="3" id="KW-1185">Reference proteome</keyword>
<gene>
    <name evidence="2" type="ORF">APTSU1_001611400</name>
</gene>
<dbReference type="EMBL" id="BAAFST010000017">
    <property type="protein sequence ID" value="GAB1300876.1"/>
    <property type="molecule type" value="Genomic_DNA"/>
</dbReference>
<feature type="compositionally biased region" description="Basic and acidic residues" evidence="1">
    <location>
        <begin position="126"/>
        <end position="137"/>
    </location>
</feature>
<proteinExistence type="predicted"/>
<evidence type="ECO:0000256" key="1">
    <source>
        <dbReference type="SAM" id="MobiDB-lite"/>
    </source>
</evidence>
<organism evidence="2 3">
    <name type="scientific">Apodemus speciosus</name>
    <name type="common">Large Japanese field mouse</name>
    <dbReference type="NCBI Taxonomy" id="105296"/>
    <lineage>
        <taxon>Eukaryota</taxon>
        <taxon>Metazoa</taxon>
        <taxon>Chordata</taxon>
        <taxon>Craniata</taxon>
        <taxon>Vertebrata</taxon>
        <taxon>Euteleostomi</taxon>
        <taxon>Mammalia</taxon>
        <taxon>Eutheria</taxon>
        <taxon>Euarchontoglires</taxon>
        <taxon>Glires</taxon>
        <taxon>Rodentia</taxon>
        <taxon>Myomorpha</taxon>
        <taxon>Muroidea</taxon>
        <taxon>Muridae</taxon>
        <taxon>Murinae</taxon>
        <taxon>Apodemus</taxon>
    </lineage>
</organism>
<sequence length="158" mass="17805">MEKLRCQLVEKLPDCKESHECAEIFKLSTEGTVNHTFYPRVHICKGNGFVNVLIGHLAVNVRLKPRPGQKSKGVQEHGKDVYSKDSESSSCSPLSLWKHRSAEPAEKSTKTKQSEDFRLGQNHEGTPADEKRHKCGESRYLSPALEEARTTLPHKEVL</sequence>
<feature type="region of interest" description="Disordered" evidence="1">
    <location>
        <begin position="64"/>
        <end position="158"/>
    </location>
</feature>
<feature type="compositionally biased region" description="Basic and acidic residues" evidence="1">
    <location>
        <begin position="73"/>
        <end position="87"/>
    </location>
</feature>
<evidence type="ECO:0000313" key="2">
    <source>
        <dbReference type="EMBL" id="GAB1300876.1"/>
    </source>
</evidence>